<sequence>MSVTDPSLNRIEKLLSYIHSNVDLPLTLEDLSKQSCWSRWQLQRVFHSKTGLNVAQYVREIKLSLAAEQVLSSQDRVVDIALAFGFNSEISFSRAFKQHFGLSPRAYRQQGNRNGIKIPLVRPSASAPKFQPDSDYFQIRIEHRESSTLYGIKQPIKGLFAETPDFKQKVPEIWENLHTNNKEVRGLSPQLGVIDVTHSVMGEEGLEYWAGLDSETLSQRSKDKLTPLLIPEHDYAVLPVHGPIDRLSDLVEWFILFWLPDSGYQGVDGYEIELYDHRFNATSDASYMEYWFPILKNY</sequence>
<dbReference type="AlphaFoldDB" id="U4K365"/>
<dbReference type="EMBL" id="FO203526">
    <property type="protein sequence ID" value="CCO57001.1"/>
    <property type="molecule type" value="Genomic_DNA"/>
</dbReference>
<evidence type="ECO:0000256" key="3">
    <source>
        <dbReference type="ARBA" id="ARBA00023163"/>
    </source>
</evidence>
<dbReference type="PATRIC" id="fig|1260221.3.peg.798"/>
<dbReference type="GO" id="GO:0003700">
    <property type="term" value="F:DNA-binding transcription factor activity"/>
    <property type="evidence" value="ECO:0007669"/>
    <property type="project" value="InterPro"/>
</dbReference>
<evidence type="ECO:0000256" key="2">
    <source>
        <dbReference type="ARBA" id="ARBA00023125"/>
    </source>
</evidence>
<dbReference type="PRINTS" id="PR00032">
    <property type="entry name" value="HTHARAC"/>
</dbReference>
<dbReference type="SMART" id="SM00342">
    <property type="entry name" value="HTH_ARAC"/>
    <property type="match status" value="1"/>
</dbReference>
<dbReference type="SMART" id="SM00871">
    <property type="entry name" value="AraC_E_bind"/>
    <property type="match status" value="1"/>
</dbReference>
<evidence type="ECO:0000256" key="1">
    <source>
        <dbReference type="ARBA" id="ARBA00023015"/>
    </source>
</evidence>
<feature type="domain" description="HTH araC/xylS-type" evidence="4">
    <location>
        <begin position="12"/>
        <end position="110"/>
    </location>
</feature>
<evidence type="ECO:0000259" key="4">
    <source>
        <dbReference type="PROSITE" id="PS01124"/>
    </source>
</evidence>
<keyword evidence="1" id="KW-0805">Transcription regulation</keyword>
<keyword evidence="3" id="KW-0804">Transcription</keyword>
<dbReference type="InterPro" id="IPR029442">
    <property type="entry name" value="GyrI-like"/>
</dbReference>
<dbReference type="eggNOG" id="COG3708">
    <property type="taxonomic scope" value="Bacteria"/>
</dbReference>
<dbReference type="PROSITE" id="PS01124">
    <property type="entry name" value="HTH_ARAC_FAMILY_2"/>
    <property type="match status" value="1"/>
</dbReference>
<dbReference type="GO" id="GO:0043565">
    <property type="term" value="F:sequence-specific DNA binding"/>
    <property type="evidence" value="ECO:0007669"/>
    <property type="project" value="InterPro"/>
</dbReference>
<dbReference type="Gene3D" id="1.10.10.60">
    <property type="entry name" value="Homeodomain-like"/>
    <property type="match status" value="2"/>
</dbReference>
<dbReference type="KEGG" id="vni:VIBNI_A0832"/>
<dbReference type="PANTHER" id="PTHR47504:SF5">
    <property type="entry name" value="RIGHT ORIGIN-BINDING PROTEIN"/>
    <property type="match status" value="1"/>
</dbReference>
<dbReference type="InterPro" id="IPR050959">
    <property type="entry name" value="MarA-like"/>
</dbReference>
<accession>U4K365</accession>
<reference evidence="5 6" key="1">
    <citation type="journal article" date="2013" name="ISME J.">
        <title>Comparative genomics of pathogenic lineages of Vibrio nigripulchritudo identifies virulence-associated traits.</title>
        <authorList>
            <person name="Goudenege D."/>
            <person name="Labreuche Y."/>
            <person name="Krin E."/>
            <person name="Ansquer D."/>
            <person name="Mangenot S."/>
            <person name="Calteau A."/>
            <person name="Medigue C."/>
            <person name="Mazel D."/>
            <person name="Polz M.F."/>
            <person name="Le Roux F."/>
        </authorList>
    </citation>
    <scope>NUCLEOTIDE SEQUENCE [LARGE SCALE GENOMIC DNA]</scope>
    <source>
        <strain evidence="6">SnF1</strain>
    </source>
</reference>
<dbReference type="OrthoDB" id="282744at2"/>
<dbReference type="InterPro" id="IPR018060">
    <property type="entry name" value="HTH_AraC"/>
</dbReference>
<name>U4K365_9VIBR</name>
<dbReference type="SUPFAM" id="SSF46689">
    <property type="entry name" value="Homeodomain-like"/>
    <property type="match status" value="2"/>
</dbReference>
<dbReference type="InterPro" id="IPR018062">
    <property type="entry name" value="HTH_AraC-typ_CS"/>
</dbReference>
<dbReference type="SUPFAM" id="SSF55136">
    <property type="entry name" value="Probable bacterial effector-binding domain"/>
    <property type="match status" value="1"/>
</dbReference>
<evidence type="ECO:0000313" key="6">
    <source>
        <dbReference type="Proteomes" id="UP000016895"/>
    </source>
</evidence>
<dbReference type="PANTHER" id="PTHR47504">
    <property type="entry name" value="RIGHT ORIGIN-BINDING PROTEIN"/>
    <property type="match status" value="1"/>
</dbReference>
<protein>
    <submittedName>
        <fullName evidence="5">Transcriptional activator</fullName>
    </submittedName>
</protein>
<dbReference type="PROSITE" id="PS00041">
    <property type="entry name" value="HTH_ARAC_FAMILY_1"/>
    <property type="match status" value="1"/>
</dbReference>
<dbReference type="Pfam" id="PF06445">
    <property type="entry name" value="GyrI-like"/>
    <property type="match status" value="1"/>
</dbReference>
<dbReference type="InterPro" id="IPR009057">
    <property type="entry name" value="Homeodomain-like_sf"/>
</dbReference>
<keyword evidence="2" id="KW-0238">DNA-binding</keyword>
<dbReference type="Gene3D" id="3.20.80.10">
    <property type="entry name" value="Regulatory factor, effector binding domain"/>
    <property type="match status" value="1"/>
</dbReference>
<organism evidence="5 6">
    <name type="scientific">Vibrio nigripulchritudo</name>
    <dbReference type="NCBI Taxonomy" id="28173"/>
    <lineage>
        <taxon>Bacteria</taxon>
        <taxon>Pseudomonadati</taxon>
        <taxon>Pseudomonadota</taxon>
        <taxon>Gammaproteobacteria</taxon>
        <taxon>Vibrionales</taxon>
        <taxon>Vibrionaceae</taxon>
        <taxon>Vibrio</taxon>
    </lineage>
</organism>
<dbReference type="Proteomes" id="UP000016895">
    <property type="component" value="Chromosome 1"/>
</dbReference>
<dbReference type="RefSeq" id="WP_022550040.1">
    <property type="nucleotide sequence ID" value="NC_022528.1"/>
</dbReference>
<gene>
    <name evidence="5" type="primary">desR</name>
    <name evidence="5" type="ORF">VIBNI_A0832</name>
</gene>
<dbReference type="STRING" id="28173.VIBNI_A0832"/>
<keyword evidence="6" id="KW-1185">Reference proteome</keyword>
<dbReference type="InterPro" id="IPR010499">
    <property type="entry name" value="AraC_E-bd"/>
</dbReference>
<dbReference type="InterPro" id="IPR011256">
    <property type="entry name" value="Reg_factor_effector_dom_sf"/>
</dbReference>
<evidence type="ECO:0000313" key="5">
    <source>
        <dbReference type="EMBL" id="CCO57001.1"/>
    </source>
</evidence>
<dbReference type="InterPro" id="IPR020449">
    <property type="entry name" value="Tscrpt_reg_AraC-type_HTH"/>
</dbReference>
<proteinExistence type="predicted"/>
<dbReference type="Pfam" id="PF12833">
    <property type="entry name" value="HTH_18"/>
    <property type="match status" value="1"/>
</dbReference>
<dbReference type="eggNOG" id="COG2207">
    <property type="taxonomic scope" value="Bacteria"/>
</dbReference>